<name>A0A5S5CUT2_9ACTN</name>
<sequence length="180" mass="19313">MDRARRQHVEQVSRHRFVAGWGPKRSATVVPAPLRYWQYRPGGPLAAVLALTVVAVWLALFAWTGGWPAARGELPLALAAGAALYALSTGRLTVSDSGMSFDVAGRRTDPATVLPSALVQEVRAGGAPPEWPRPADRGGWWPGRTRVAVRYRAEDGAAAVTLRVRDPEAFADAVGVPLSR</sequence>
<accession>A0A5S5CUT2</accession>
<dbReference type="Proteomes" id="UP000322499">
    <property type="component" value="Unassembled WGS sequence"/>
</dbReference>
<keyword evidence="1" id="KW-1133">Transmembrane helix</keyword>
<dbReference type="RefSeq" id="WP_166533155.1">
    <property type="nucleotide sequence ID" value="NZ_VNHW01000006.1"/>
</dbReference>
<feature type="transmembrane region" description="Helical" evidence="1">
    <location>
        <begin position="45"/>
        <end position="64"/>
    </location>
</feature>
<keyword evidence="3" id="KW-1185">Reference proteome</keyword>
<keyword evidence="1" id="KW-0472">Membrane</keyword>
<evidence type="ECO:0000313" key="3">
    <source>
        <dbReference type="Proteomes" id="UP000322499"/>
    </source>
</evidence>
<proteinExistence type="predicted"/>
<gene>
    <name evidence="2" type="ORF">BD833_10671</name>
</gene>
<organism evidence="2 3">
    <name type="scientific">Blastococcus xanthinilyticus</name>
    <dbReference type="NCBI Taxonomy" id="1564164"/>
    <lineage>
        <taxon>Bacteria</taxon>
        <taxon>Bacillati</taxon>
        <taxon>Actinomycetota</taxon>
        <taxon>Actinomycetes</taxon>
        <taxon>Geodermatophilales</taxon>
        <taxon>Geodermatophilaceae</taxon>
        <taxon>Blastococcus</taxon>
    </lineage>
</organism>
<protein>
    <submittedName>
        <fullName evidence="2">Uncharacterized protein</fullName>
    </submittedName>
</protein>
<dbReference type="AlphaFoldDB" id="A0A5S5CUT2"/>
<dbReference type="EMBL" id="VNHW01000006">
    <property type="protein sequence ID" value="TYP87483.1"/>
    <property type="molecule type" value="Genomic_DNA"/>
</dbReference>
<evidence type="ECO:0000256" key="1">
    <source>
        <dbReference type="SAM" id="Phobius"/>
    </source>
</evidence>
<reference evidence="2 3" key="1">
    <citation type="submission" date="2019-07" db="EMBL/GenBank/DDBJ databases">
        <title>Genomic Encyclopedia of Archaeal and Bacterial Type Strains, Phase II (KMG-II): from individual species to whole genera.</title>
        <authorList>
            <person name="Goeker M."/>
        </authorList>
    </citation>
    <scope>NUCLEOTIDE SEQUENCE [LARGE SCALE GENOMIC DNA]</scope>
    <source>
        <strain evidence="2 3">DSM 46842</strain>
    </source>
</reference>
<keyword evidence="1" id="KW-0812">Transmembrane</keyword>
<evidence type="ECO:0000313" key="2">
    <source>
        <dbReference type="EMBL" id="TYP87483.1"/>
    </source>
</evidence>
<comment type="caution">
    <text evidence="2">The sequence shown here is derived from an EMBL/GenBank/DDBJ whole genome shotgun (WGS) entry which is preliminary data.</text>
</comment>